<evidence type="ECO:0000313" key="2">
    <source>
        <dbReference type="EMBL" id="BBI98961.1"/>
    </source>
</evidence>
<protein>
    <recommendedName>
        <fullName evidence="4">Lipoprotein</fullName>
    </recommendedName>
</protein>
<name>A0AAN1VZX0_9PROT</name>
<feature type="compositionally biased region" description="Basic and acidic residues" evidence="1">
    <location>
        <begin position="29"/>
        <end position="63"/>
    </location>
</feature>
<gene>
    <name evidence="2" type="ORF">FGKAn22_06540</name>
</gene>
<sequence>MSYRTAALCALLSLAACSPKNDQPPAPKLFEEPRNALDKAKATDAEQQKQAEEQRKAMEQQTQ</sequence>
<dbReference type="RefSeq" id="WP_212786565.1">
    <property type="nucleotide sequence ID" value="NZ_AP019536.1"/>
</dbReference>
<dbReference type="EMBL" id="AP019536">
    <property type="protein sequence ID" value="BBI98961.1"/>
    <property type="molecule type" value="Genomic_DNA"/>
</dbReference>
<accession>A0AAN1VZX0</accession>
<dbReference type="KEGG" id="fku:FGKAn22_06540"/>
<dbReference type="PROSITE" id="PS51257">
    <property type="entry name" value="PROKAR_LIPOPROTEIN"/>
    <property type="match status" value="1"/>
</dbReference>
<reference evidence="2 3" key="1">
    <citation type="submission" date="2019-03" db="EMBL/GenBank/DDBJ databases">
        <title>Complete genome sequence of Ferrigenium kumadai strain An22, a microaerophilic iron-oxidizing bacterium isolated from a paddy field soil.</title>
        <authorList>
            <person name="Watanabe T."/>
            <person name="Asakawa S."/>
        </authorList>
    </citation>
    <scope>NUCLEOTIDE SEQUENCE [LARGE SCALE GENOMIC DNA]</scope>
    <source>
        <strain evidence="2 3">An22</strain>
    </source>
</reference>
<proteinExistence type="predicted"/>
<evidence type="ECO:0008006" key="4">
    <source>
        <dbReference type="Google" id="ProtNLM"/>
    </source>
</evidence>
<dbReference type="AlphaFoldDB" id="A0AAN1VZX0"/>
<evidence type="ECO:0000313" key="3">
    <source>
        <dbReference type="Proteomes" id="UP001319121"/>
    </source>
</evidence>
<dbReference type="Proteomes" id="UP001319121">
    <property type="component" value="Chromosome"/>
</dbReference>
<feature type="region of interest" description="Disordered" evidence="1">
    <location>
        <begin position="17"/>
        <end position="63"/>
    </location>
</feature>
<keyword evidence="3" id="KW-1185">Reference proteome</keyword>
<evidence type="ECO:0000256" key="1">
    <source>
        <dbReference type="SAM" id="MobiDB-lite"/>
    </source>
</evidence>
<organism evidence="2 3">
    <name type="scientific">Ferrigenium kumadai</name>
    <dbReference type="NCBI Taxonomy" id="1682490"/>
    <lineage>
        <taxon>Bacteria</taxon>
        <taxon>Pseudomonadati</taxon>
        <taxon>Pseudomonadota</taxon>
        <taxon>Betaproteobacteria</taxon>
        <taxon>Nitrosomonadales</taxon>
        <taxon>Gallionellaceae</taxon>
        <taxon>Ferrigenium</taxon>
    </lineage>
</organism>